<comment type="catalytic activity">
    <reaction evidence="7">
        <text>L-threonyl-[protein] + ATP = O-phospho-L-threonyl-[protein] + ADP + H(+)</text>
        <dbReference type="Rhea" id="RHEA:46608"/>
        <dbReference type="Rhea" id="RHEA-COMP:11060"/>
        <dbReference type="Rhea" id="RHEA-COMP:11605"/>
        <dbReference type="ChEBI" id="CHEBI:15378"/>
        <dbReference type="ChEBI" id="CHEBI:30013"/>
        <dbReference type="ChEBI" id="CHEBI:30616"/>
        <dbReference type="ChEBI" id="CHEBI:61977"/>
        <dbReference type="ChEBI" id="CHEBI:456216"/>
        <dbReference type="EC" id="2.7.11.1"/>
    </reaction>
</comment>
<dbReference type="InterPro" id="IPR000719">
    <property type="entry name" value="Prot_kinase_dom"/>
</dbReference>
<keyword evidence="11" id="KW-1185">Reference proteome</keyword>
<keyword evidence="5 10" id="KW-0418">Kinase</keyword>
<reference evidence="10 11" key="1">
    <citation type="journal article" date="2019" name="PLoS Biol.">
        <title>Sex chromosomes control vertical transmission of feminizing Wolbachia symbionts in an isopod.</title>
        <authorList>
            <person name="Becking T."/>
            <person name="Chebbi M.A."/>
            <person name="Giraud I."/>
            <person name="Moumen B."/>
            <person name="Laverre T."/>
            <person name="Caubet Y."/>
            <person name="Peccoud J."/>
            <person name="Gilbert C."/>
            <person name="Cordaux R."/>
        </authorList>
    </citation>
    <scope>NUCLEOTIDE SEQUENCE [LARGE SCALE GENOMIC DNA]</scope>
    <source>
        <strain evidence="10">ANa2</strain>
        <tissue evidence="10">Whole body excluding digestive tract and cuticle</tissue>
    </source>
</reference>
<evidence type="ECO:0000259" key="9">
    <source>
        <dbReference type="PROSITE" id="PS50011"/>
    </source>
</evidence>
<dbReference type="OrthoDB" id="248923at2759"/>
<dbReference type="GO" id="GO:0005524">
    <property type="term" value="F:ATP binding"/>
    <property type="evidence" value="ECO:0007669"/>
    <property type="project" value="UniProtKB-KW"/>
</dbReference>
<keyword evidence="2" id="KW-0723">Serine/threonine-protein kinase</keyword>
<comment type="caution">
    <text evidence="10">The sequence shown here is derived from an EMBL/GenBank/DDBJ whole genome shotgun (WGS) entry which is preliminary data.</text>
</comment>
<sequence length="295" mass="33623">MDEAIVLENILEKEVFSTVDLVEDLITHKLYALKKIICHSPEDQKIALTEVDYYKLFDSQHIIECIDSDYVGIPNMTSNSTSQILILLPYCKRGTLHHELMSRMKAGVHMEEKVVLKIFRHICEGVRVMHSTAPYPLVHRDLKTSNILLKDDMLPLIMDLGSMTKARVEITSSREARKLQDEAAERSSMPYRAPELFNVESTGSVDERTDIWSLGCLLYAMCFYKSPFDSVYERGDSVALAVVGGKIPFPEAHPYSEDMVDLITSMIQVNPEERPYIDWVIESVEQLMKKMSGVV</sequence>
<dbReference type="AlphaFoldDB" id="A0A5N5SLA4"/>
<gene>
    <name evidence="10" type="primary">Stk16</name>
    <name evidence="10" type="ORF">Anas_12447</name>
</gene>
<evidence type="ECO:0000256" key="6">
    <source>
        <dbReference type="ARBA" id="ARBA00022840"/>
    </source>
</evidence>
<proteinExistence type="predicted"/>
<protein>
    <recommendedName>
        <fullName evidence="1">non-specific serine/threonine protein kinase</fullName>
        <ecNumber evidence="1">2.7.11.1</ecNumber>
    </recommendedName>
</protein>
<dbReference type="EC" id="2.7.11.1" evidence="1"/>
<dbReference type="Gene3D" id="1.10.510.10">
    <property type="entry name" value="Transferase(Phosphotransferase) domain 1"/>
    <property type="match status" value="1"/>
</dbReference>
<dbReference type="InterPro" id="IPR011009">
    <property type="entry name" value="Kinase-like_dom_sf"/>
</dbReference>
<dbReference type="PANTHER" id="PTHR45998">
    <property type="entry name" value="SERINE/THREONINE-PROTEIN KINASE 16"/>
    <property type="match status" value="1"/>
</dbReference>
<feature type="domain" description="Protein kinase" evidence="9">
    <location>
        <begin position="5"/>
        <end position="288"/>
    </location>
</feature>
<dbReference type="SUPFAM" id="SSF56112">
    <property type="entry name" value="Protein kinase-like (PK-like)"/>
    <property type="match status" value="1"/>
</dbReference>
<dbReference type="EMBL" id="SEYY01023625">
    <property type="protein sequence ID" value="KAB7494737.1"/>
    <property type="molecule type" value="Genomic_DNA"/>
</dbReference>
<accession>A0A5N5SLA4</accession>
<evidence type="ECO:0000313" key="10">
    <source>
        <dbReference type="EMBL" id="KAB7494737.1"/>
    </source>
</evidence>
<keyword evidence="6" id="KW-0067">ATP-binding</keyword>
<evidence type="ECO:0000256" key="7">
    <source>
        <dbReference type="ARBA" id="ARBA00047899"/>
    </source>
</evidence>
<evidence type="ECO:0000256" key="2">
    <source>
        <dbReference type="ARBA" id="ARBA00022527"/>
    </source>
</evidence>
<dbReference type="PANTHER" id="PTHR45998:SF2">
    <property type="entry name" value="SERINE_THREONINE-PROTEIN KINASE 16"/>
    <property type="match status" value="1"/>
</dbReference>
<name>A0A5N5SLA4_9CRUS</name>
<dbReference type="PROSITE" id="PS50011">
    <property type="entry name" value="PROTEIN_KINASE_DOM"/>
    <property type="match status" value="1"/>
</dbReference>
<dbReference type="InterPro" id="IPR052239">
    <property type="entry name" value="Ser/Thr-specific_kinases"/>
</dbReference>
<dbReference type="GO" id="GO:0004674">
    <property type="term" value="F:protein serine/threonine kinase activity"/>
    <property type="evidence" value="ECO:0007669"/>
    <property type="project" value="UniProtKB-KW"/>
</dbReference>
<dbReference type="Pfam" id="PF00069">
    <property type="entry name" value="Pkinase"/>
    <property type="match status" value="1"/>
</dbReference>
<keyword evidence="3" id="KW-0808">Transferase</keyword>
<dbReference type="Proteomes" id="UP000326759">
    <property type="component" value="Unassembled WGS sequence"/>
</dbReference>
<dbReference type="SMART" id="SM00220">
    <property type="entry name" value="S_TKc"/>
    <property type="match status" value="1"/>
</dbReference>
<evidence type="ECO:0000256" key="8">
    <source>
        <dbReference type="ARBA" id="ARBA00048679"/>
    </source>
</evidence>
<evidence type="ECO:0000256" key="1">
    <source>
        <dbReference type="ARBA" id="ARBA00012513"/>
    </source>
</evidence>
<keyword evidence="4" id="KW-0547">Nucleotide-binding</keyword>
<dbReference type="GO" id="GO:0005794">
    <property type="term" value="C:Golgi apparatus"/>
    <property type="evidence" value="ECO:0007669"/>
    <property type="project" value="TreeGrafter"/>
</dbReference>
<organism evidence="10 11">
    <name type="scientific">Armadillidium nasatum</name>
    <dbReference type="NCBI Taxonomy" id="96803"/>
    <lineage>
        <taxon>Eukaryota</taxon>
        <taxon>Metazoa</taxon>
        <taxon>Ecdysozoa</taxon>
        <taxon>Arthropoda</taxon>
        <taxon>Crustacea</taxon>
        <taxon>Multicrustacea</taxon>
        <taxon>Malacostraca</taxon>
        <taxon>Eumalacostraca</taxon>
        <taxon>Peracarida</taxon>
        <taxon>Isopoda</taxon>
        <taxon>Oniscidea</taxon>
        <taxon>Crinocheta</taxon>
        <taxon>Armadillidiidae</taxon>
        <taxon>Armadillidium</taxon>
    </lineage>
</organism>
<dbReference type="InterPro" id="IPR008271">
    <property type="entry name" value="Ser/Thr_kinase_AS"/>
</dbReference>
<dbReference type="PROSITE" id="PS00108">
    <property type="entry name" value="PROTEIN_KINASE_ST"/>
    <property type="match status" value="1"/>
</dbReference>
<evidence type="ECO:0000256" key="4">
    <source>
        <dbReference type="ARBA" id="ARBA00022741"/>
    </source>
</evidence>
<evidence type="ECO:0000256" key="5">
    <source>
        <dbReference type="ARBA" id="ARBA00022777"/>
    </source>
</evidence>
<comment type="catalytic activity">
    <reaction evidence="8">
        <text>L-seryl-[protein] + ATP = O-phospho-L-seryl-[protein] + ADP + H(+)</text>
        <dbReference type="Rhea" id="RHEA:17989"/>
        <dbReference type="Rhea" id="RHEA-COMP:9863"/>
        <dbReference type="Rhea" id="RHEA-COMP:11604"/>
        <dbReference type="ChEBI" id="CHEBI:15378"/>
        <dbReference type="ChEBI" id="CHEBI:29999"/>
        <dbReference type="ChEBI" id="CHEBI:30616"/>
        <dbReference type="ChEBI" id="CHEBI:83421"/>
        <dbReference type="ChEBI" id="CHEBI:456216"/>
        <dbReference type="EC" id="2.7.11.1"/>
    </reaction>
</comment>
<evidence type="ECO:0000256" key="3">
    <source>
        <dbReference type="ARBA" id="ARBA00022679"/>
    </source>
</evidence>
<evidence type="ECO:0000313" key="11">
    <source>
        <dbReference type="Proteomes" id="UP000326759"/>
    </source>
</evidence>